<comment type="caution">
    <text evidence="1">The sequence shown here is derived from an EMBL/GenBank/DDBJ whole genome shotgun (WGS) entry which is preliminary data.</text>
</comment>
<name>A0ABW1VXK3_9GAMM</name>
<organism evidence="1 2">
    <name type="scientific">Tatumella terrea</name>
    <dbReference type="NCBI Taxonomy" id="419007"/>
    <lineage>
        <taxon>Bacteria</taxon>
        <taxon>Pseudomonadati</taxon>
        <taxon>Pseudomonadota</taxon>
        <taxon>Gammaproteobacteria</taxon>
        <taxon>Enterobacterales</taxon>
        <taxon>Erwiniaceae</taxon>
        <taxon>Tatumella</taxon>
    </lineage>
</organism>
<evidence type="ECO:0000313" key="2">
    <source>
        <dbReference type="Proteomes" id="UP001596230"/>
    </source>
</evidence>
<accession>A0ABW1VXK3</accession>
<keyword evidence="2" id="KW-1185">Reference proteome</keyword>
<dbReference type="RefSeq" id="WP_385949258.1">
    <property type="nucleotide sequence ID" value="NZ_JBHSUB010000008.1"/>
</dbReference>
<evidence type="ECO:0000313" key="1">
    <source>
        <dbReference type="EMBL" id="MFC6378041.1"/>
    </source>
</evidence>
<reference evidence="2" key="1">
    <citation type="journal article" date="2019" name="Int. J. Syst. Evol. Microbiol.">
        <title>The Global Catalogue of Microorganisms (GCM) 10K type strain sequencing project: providing services to taxonomists for standard genome sequencing and annotation.</title>
        <authorList>
            <consortium name="The Broad Institute Genomics Platform"/>
            <consortium name="The Broad Institute Genome Sequencing Center for Infectious Disease"/>
            <person name="Wu L."/>
            <person name="Ma J."/>
        </authorList>
    </citation>
    <scope>NUCLEOTIDE SEQUENCE [LARGE SCALE GENOMIC DNA]</scope>
    <source>
        <strain evidence="2">CGMCC 1.18518</strain>
    </source>
</reference>
<evidence type="ECO:0008006" key="3">
    <source>
        <dbReference type="Google" id="ProtNLM"/>
    </source>
</evidence>
<proteinExistence type="predicted"/>
<dbReference type="EMBL" id="JBHSUB010000008">
    <property type="protein sequence ID" value="MFC6378041.1"/>
    <property type="molecule type" value="Genomic_DNA"/>
</dbReference>
<sequence length="158" mass="18179">MRKSLKVSGSAIFITAVALTYAWPWVKMEFAGSAHYTEQDKREYDFYTPEILRKMPRISARYSFDFANITGPATQVYAVKFYDTNDTSKIENYLTSIGYQRTECDFESTCWRRTDPQGSVYVGTLKGEKTVIVQVVCNFTSRSSAVNKRFNGEHPHQH</sequence>
<protein>
    <recommendedName>
        <fullName evidence="3">Lipoprotein</fullName>
    </recommendedName>
</protein>
<dbReference type="Proteomes" id="UP001596230">
    <property type="component" value="Unassembled WGS sequence"/>
</dbReference>
<gene>
    <name evidence="1" type="ORF">ACFP9W_08055</name>
</gene>